<dbReference type="FunFam" id="3.40.50.300:FF:000006">
    <property type="entry name" value="DNA-binding transcriptional regulator NtrC"/>
    <property type="match status" value="1"/>
</dbReference>
<dbReference type="PROSITE" id="PS00688">
    <property type="entry name" value="SIGMA54_INTERACT_3"/>
    <property type="match status" value="1"/>
</dbReference>
<dbReference type="Pfam" id="PF13188">
    <property type="entry name" value="PAS_8"/>
    <property type="match status" value="1"/>
</dbReference>
<dbReference type="InterPro" id="IPR000014">
    <property type="entry name" value="PAS"/>
</dbReference>
<keyword evidence="6" id="KW-1185">Reference proteome</keyword>
<name>A0A949WXT7_9CLOT</name>
<evidence type="ECO:0000256" key="3">
    <source>
        <dbReference type="ARBA" id="ARBA00023125"/>
    </source>
</evidence>
<protein>
    <submittedName>
        <fullName evidence="5">Sigma 54-interacting transcriptional regulator</fullName>
    </submittedName>
</protein>
<dbReference type="RefSeq" id="WP_218323389.1">
    <property type="nucleotide sequence ID" value="NZ_JAEEGC010000170.1"/>
</dbReference>
<dbReference type="PROSITE" id="PS50045">
    <property type="entry name" value="SIGMA54_INTERACT_4"/>
    <property type="match status" value="1"/>
</dbReference>
<keyword evidence="1" id="KW-0547">Nucleotide-binding</keyword>
<keyword evidence="2" id="KW-0067">ATP-binding</keyword>
<organism evidence="5 6">
    <name type="scientific">Clostridium thailandense</name>
    <dbReference type="NCBI Taxonomy" id="2794346"/>
    <lineage>
        <taxon>Bacteria</taxon>
        <taxon>Bacillati</taxon>
        <taxon>Bacillota</taxon>
        <taxon>Clostridia</taxon>
        <taxon>Eubacteriales</taxon>
        <taxon>Clostridiaceae</taxon>
        <taxon>Clostridium</taxon>
    </lineage>
</organism>
<dbReference type="PANTHER" id="PTHR32071">
    <property type="entry name" value="TRANSCRIPTIONAL REGULATORY PROTEIN"/>
    <property type="match status" value="1"/>
</dbReference>
<accession>A0A949WXT7</accession>
<dbReference type="PROSITE" id="PS00676">
    <property type="entry name" value="SIGMA54_INTERACT_2"/>
    <property type="match status" value="1"/>
</dbReference>
<comment type="caution">
    <text evidence="5">The sequence shown here is derived from an EMBL/GenBank/DDBJ whole genome shotgun (WGS) entry which is preliminary data.</text>
</comment>
<dbReference type="InterPro" id="IPR025943">
    <property type="entry name" value="Sigma_54_int_dom_ATP-bd_2"/>
</dbReference>
<dbReference type="AlphaFoldDB" id="A0A949WXT7"/>
<evidence type="ECO:0000313" key="6">
    <source>
        <dbReference type="Proteomes" id="UP000694308"/>
    </source>
</evidence>
<dbReference type="GO" id="GO:0006355">
    <property type="term" value="P:regulation of DNA-templated transcription"/>
    <property type="evidence" value="ECO:0007669"/>
    <property type="project" value="InterPro"/>
</dbReference>
<feature type="domain" description="Sigma-54 factor interaction" evidence="4">
    <location>
        <begin position="271"/>
        <end position="501"/>
    </location>
</feature>
<dbReference type="GO" id="GO:0003677">
    <property type="term" value="F:DNA binding"/>
    <property type="evidence" value="ECO:0007669"/>
    <property type="project" value="UniProtKB-KW"/>
</dbReference>
<dbReference type="SMART" id="SM00382">
    <property type="entry name" value="AAA"/>
    <property type="match status" value="1"/>
</dbReference>
<keyword evidence="3" id="KW-0238">DNA-binding</keyword>
<sequence length="579" mass="65583">MDNILWKIQDTVNKYVVVLSEILKVDVVIADSNLIRIAGTGQYKEKNNLNMLDEGHIAKMVIDTGMKKIIENPRENEVCANCPDRLNCIETFDMNAPIKLNEKVIGIIAFVCTTEAQKKHILENYNTFINFIDQISDLIVSKALEAEENERNLALIGFLNEIIDNTEEGIIVLDGNSNISRANEAGKKILGINLNNNKNINVQLKSTGDMLMGLMEYEVQIENRFVDTIGKMYRINNNDYNELFIFKDPEAVQQKALSVTTTKEKFNLSNILGESKEIQVLNQKIKRLASSASTVLITGESGTGKELYARALHNESERSEEPFIAVNCAAIPENLLESELFGYVKGAFTGADPKGKIGKFEQANNGTIFLDEIGDMPIYIQVKLLRVLEQREVIRLGSNKTININARVIAATNKDLEDMVKNNTFREDLYYRLNVIPIFLPPLRKRNGDIKLLTHCFIHKFSKLFNKNVSAISQSFWSFIEKYNWPGNVRELQNTIEYVINMMGEDGNIDEDLLPAKIKNSTKALSFNNYAIECMEKELFKKAIELYGSNGESKKVIAEKMGIGIATLYRKLKKYNIKL</sequence>
<evidence type="ECO:0000313" key="5">
    <source>
        <dbReference type="EMBL" id="MBV7276337.1"/>
    </source>
</evidence>
<dbReference type="Pfam" id="PF25601">
    <property type="entry name" value="AAA_lid_14"/>
    <property type="match status" value="1"/>
</dbReference>
<dbReference type="PROSITE" id="PS00675">
    <property type="entry name" value="SIGMA54_INTERACT_1"/>
    <property type="match status" value="1"/>
</dbReference>
<proteinExistence type="predicted"/>
<dbReference type="GO" id="GO:0005524">
    <property type="term" value="F:ATP binding"/>
    <property type="evidence" value="ECO:0007669"/>
    <property type="project" value="UniProtKB-KW"/>
</dbReference>
<dbReference type="InterPro" id="IPR002078">
    <property type="entry name" value="Sigma_54_int"/>
</dbReference>
<dbReference type="InterPro" id="IPR058031">
    <property type="entry name" value="AAA_lid_NorR"/>
</dbReference>
<dbReference type="InterPro" id="IPR025944">
    <property type="entry name" value="Sigma_54_int_dom_CS"/>
</dbReference>
<dbReference type="PANTHER" id="PTHR32071:SF57">
    <property type="entry name" value="C4-DICARBOXYLATE TRANSPORT TRANSCRIPTIONAL REGULATORY PROTEIN DCTD"/>
    <property type="match status" value="1"/>
</dbReference>
<gene>
    <name evidence="5" type="ORF">I6U48_25975</name>
</gene>
<dbReference type="EMBL" id="JAEEGC010000170">
    <property type="protein sequence ID" value="MBV7276337.1"/>
    <property type="molecule type" value="Genomic_DNA"/>
</dbReference>
<evidence type="ECO:0000256" key="1">
    <source>
        <dbReference type="ARBA" id="ARBA00022741"/>
    </source>
</evidence>
<evidence type="ECO:0000256" key="2">
    <source>
        <dbReference type="ARBA" id="ARBA00022840"/>
    </source>
</evidence>
<dbReference type="InterPro" id="IPR025662">
    <property type="entry name" value="Sigma_54_int_dom_ATP-bd_1"/>
</dbReference>
<dbReference type="Pfam" id="PF00158">
    <property type="entry name" value="Sigma54_activat"/>
    <property type="match status" value="1"/>
</dbReference>
<dbReference type="Proteomes" id="UP000694308">
    <property type="component" value="Unassembled WGS sequence"/>
</dbReference>
<reference evidence="5" key="1">
    <citation type="submission" date="2020-12" db="EMBL/GenBank/DDBJ databases">
        <title>Clostridium thailandense sp. nov., a novel acetogenic bacterium isolated from peat land soil in Thailand.</title>
        <authorList>
            <person name="Chaikitkaew S."/>
            <person name="Birkeland N.K."/>
        </authorList>
    </citation>
    <scope>NUCLEOTIDE SEQUENCE</scope>
    <source>
        <strain evidence="5">PL3</strain>
    </source>
</reference>
<evidence type="ECO:0000259" key="4">
    <source>
        <dbReference type="PROSITE" id="PS50045"/>
    </source>
</evidence>
<dbReference type="InterPro" id="IPR003593">
    <property type="entry name" value="AAA+_ATPase"/>
</dbReference>
<dbReference type="CDD" id="cd00009">
    <property type="entry name" value="AAA"/>
    <property type="match status" value="1"/>
</dbReference>